<reference evidence="5" key="1">
    <citation type="journal article" date="2021" name="PeerJ">
        <title>Extensive microbial diversity within the chicken gut microbiome revealed by metagenomics and culture.</title>
        <authorList>
            <person name="Gilroy R."/>
            <person name="Ravi A."/>
            <person name="Getino M."/>
            <person name="Pursley I."/>
            <person name="Horton D.L."/>
            <person name="Alikhan N.F."/>
            <person name="Baker D."/>
            <person name="Gharbi K."/>
            <person name="Hall N."/>
            <person name="Watson M."/>
            <person name="Adriaenssens E.M."/>
            <person name="Foster-Nyarko E."/>
            <person name="Jarju S."/>
            <person name="Secka A."/>
            <person name="Antonio M."/>
            <person name="Oren A."/>
            <person name="Chaudhuri R.R."/>
            <person name="La Ragione R."/>
            <person name="Hildebrand F."/>
            <person name="Pallen M.J."/>
        </authorList>
    </citation>
    <scope>NUCLEOTIDE SEQUENCE</scope>
    <source>
        <strain evidence="5">USAMLcec2-132</strain>
    </source>
</reference>
<dbReference type="PROSITE" id="PS00041">
    <property type="entry name" value="HTH_ARAC_FAMILY_1"/>
    <property type="match status" value="1"/>
</dbReference>
<evidence type="ECO:0000256" key="1">
    <source>
        <dbReference type="ARBA" id="ARBA00023015"/>
    </source>
</evidence>
<dbReference type="GO" id="GO:0043565">
    <property type="term" value="F:sequence-specific DNA binding"/>
    <property type="evidence" value="ECO:0007669"/>
    <property type="project" value="InterPro"/>
</dbReference>
<comment type="caution">
    <text evidence="5">The sequence shown here is derived from an EMBL/GenBank/DDBJ whole genome shotgun (WGS) entry which is preliminary data.</text>
</comment>
<protein>
    <submittedName>
        <fullName evidence="5">AraC family transcriptional regulator</fullName>
    </submittedName>
</protein>
<dbReference type="PANTHER" id="PTHR43280:SF28">
    <property type="entry name" value="HTH-TYPE TRANSCRIPTIONAL ACTIVATOR RHAS"/>
    <property type="match status" value="1"/>
</dbReference>
<proteinExistence type="predicted"/>
<dbReference type="CDD" id="cd02208">
    <property type="entry name" value="cupin_RmlC-like"/>
    <property type="match status" value="1"/>
</dbReference>
<name>A0A9D2SRX9_9FIRM</name>
<dbReference type="Pfam" id="PF02311">
    <property type="entry name" value="AraC_binding"/>
    <property type="match status" value="1"/>
</dbReference>
<reference evidence="5" key="2">
    <citation type="submission" date="2021-04" db="EMBL/GenBank/DDBJ databases">
        <authorList>
            <person name="Gilroy R."/>
        </authorList>
    </citation>
    <scope>NUCLEOTIDE SEQUENCE</scope>
    <source>
        <strain evidence="5">USAMLcec2-132</strain>
    </source>
</reference>
<accession>A0A9D2SRX9</accession>
<keyword evidence="3" id="KW-0804">Transcription</keyword>
<evidence type="ECO:0000313" key="5">
    <source>
        <dbReference type="EMBL" id="HJC25185.1"/>
    </source>
</evidence>
<dbReference type="GO" id="GO:0003700">
    <property type="term" value="F:DNA-binding transcription factor activity"/>
    <property type="evidence" value="ECO:0007669"/>
    <property type="project" value="InterPro"/>
</dbReference>
<dbReference type="InterPro" id="IPR018060">
    <property type="entry name" value="HTH_AraC"/>
</dbReference>
<dbReference type="InterPro" id="IPR018062">
    <property type="entry name" value="HTH_AraC-typ_CS"/>
</dbReference>
<dbReference type="Gene3D" id="1.10.10.60">
    <property type="entry name" value="Homeodomain-like"/>
    <property type="match status" value="2"/>
</dbReference>
<dbReference type="Pfam" id="PF12833">
    <property type="entry name" value="HTH_18"/>
    <property type="match status" value="1"/>
</dbReference>
<feature type="domain" description="HTH araC/xylS-type" evidence="4">
    <location>
        <begin position="192"/>
        <end position="290"/>
    </location>
</feature>
<dbReference type="Gene3D" id="2.60.120.10">
    <property type="entry name" value="Jelly Rolls"/>
    <property type="match status" value="1"/>
</dbReference>
<dbReference type="EMBL" id="DWWS01000055">
    <property type="protein sequence ID" value="HJC25185.1"/>
    <property type="molecule type" value="Genomic_DNA"/>
</dbReference>
<keyword evidence="2" id="KW-0238">DNA-binding</keyword>
<evidence type="ECO:0000313" key="6">
    <source>
        <dbReference type="Proteomes" id="UP000823891"/>
    </source>
</evidence>
<gene>
    <name evidence="5" type="ORF">H9761_16030</name>
</gene>
<evidence type="ECO:0000256" key="2">
    <source>
        <dbReference type="ARBA" id="ARBA00023125"/>
    </source>
</evidence>
<dbReference type="SUPFAM" id="SSF51215">
    <property type="entry name" value="Regulatory protein AraC"/>
    <property type="match status" value="1"/>
</dbReference>
<dbReference type="InterPro" id="IPR014710">
    <property type="entry name" value="RmlC-like_jellyroll"/>
</dbReference>
<dbReference type="SMART" id="SM00342">
    <property type="entry name" value="HTH_ARAC"/>
    <property type="match status" value="1"/>
</dbReference>
<dbReference type="Proteomes" id="UP000823891">
    <property type="component" value="Unassembled WGS sequence"/>
</dbReference>
<dbReference type="InterPro" id="IPR009057">
    <property type="entry name" value="Homeodomain-like_sf"/>
</dbReference>
<dbReference type="InterPro" id="IPR037923">
    <property type="entry name" value="HTH-like"/>
</dbReference>
<keyword evidence="1" id="KW-0805">Transcription regulation</keyword>
<dbReference type="AlphaFoldDB" id="A0A9D2SRX9"/>
<evidence type="ECO:0000259" key="4">
    <source>
        <dbReference type="PROSITE" id="PS01124"/>
    </source>
</evidence>
<dbReference type="InterPro" id="IPR003313">
    <property type="entry name" value="AraC-bd"/>
</dbReference>
<dbReference type="PROSITE" id="PS01124">
    <property type="entry name" value="HTH_ARAC_FAMILY_2"/>
    <property type="match status" value="1"/>
</dbReference>
<evidence type="ECO:0000256" key="3">
    <source>
        <dbReference type="ARBA" id="ARBA00023163"/>
    </source>
</evidence>
<dbReference type="SUPFAM" id="SSF46689">
    <property type="entry name" value="Homeodomain-like"/>
    <property type="match status" value="1"/>
</dbReference>
<organism evidence="5 6">
    <name type="scientific">Candidatus Eisenbergiella merdavium</name>
    <dbReference type="NCBI Taxonomy" id="2838551"/>
    <lineage>
        <taxon>Bacteria</taxon>
        <taxon>Bacillati</taxon>
        <taxon>Bacillota</taxon>
        <taxon>Clostridia</taxon>
        <taxon>Lachnospirales</taxon>
        <taxon>Lachnospiraceae</taxon>
        <taxon>Eisenbergiella</taxon>
    </lineage>
</organism>
<sequence length="301" mass="34542">MLPSILLNDDRSERVRYDHPDYPLYIRRALLSGYPEYQAPNHWHEDIELICVLSGQMEYNVNGEIFVLNDGEGIFVNSGQMHFGFSEKRKECDFLCILLHPLFLCSVLPFERDFLSPLTGNAALPCLMLRPGEKWQAGILSQLRLLYEHRENPTSPLRALSSFSMICSLLYEHAPAEPERENGRNRDLLILKNMAGFIQQKYMEKISLAQIASAGAVGESKCCRLFSRYFAQSPNEYLNRYRLNKSVDLLCNTDLSITEIALSSGFGSASYYAELFRKWMNQPPTGFRRQRKEGKNQGYAV</sequence>
<dbReference type="PANTHER" id="PTHR43280">
    <property type="entry name" value="ARAC-FAMILY TRANSCRIPTIONAL REGULATOR"/>
    <property type="match status" value="1"/>
</dbReference>